<organism evidence="1">
    <name type="scientific">Anguilla anguilla</name>
    <name type="common">European freshwater eel</name>
    <name type="synonym">Muraena anguilla</name>
    <dbReference type="NCBI Taxonomy" id="7936"/>
    <lineage>
        <taxon>Eukaryota</taxon>
        <taxon>Metazoa</taxon>
        <taxon>Chordata</taxon>
        <taxon>Craniata</taxon>
        <taxon>Vertebrata</taxon>
        <taxon>Euteleostomi</taxon>
        <taxon>Actinopterygii</taxon>
        <taxon>Neopterygii</taxon>
        <taxon>Teleostei</taxon>
        <taxon>Anguilliformes</taxon>
        <taxon>Anguillidae</taxon>
        <taxon>Anguilla</taxon>
    </lineage>
</organism>
<name>A0A0E9SGG5_ANGAN</name>
<dbReference type="AlphaFoldDB" id="A0A0E9SGG5"/>
<reference evidence="1" key="1">
    <citation type="submission" date="2014-11" db="EMBL/GenBank/DDBJ databases">
        <authorList>
            <person name="Amaro Gonzalez C."/>
        </authorList>
    </citation>
    <scope>NUCLEOTIDE SEQUENCE</scope>
</reference>
<protein>
    <submittedName>
        <fullName evidence="1">Uncharacterized protein</fullName>
    </submittedName>
</protein>
<sequence length="59" mass="7003">MQENTLRITRLVAANSYLRARNGLVNKYSMFHERVSIHSISFYYFQSIPQSLQIVFCLF</sequence>
<accession>A0A0E9SGG5</accession>
<proteinExistence type="predicted"/>
<evidence type="ECO:0000313" key="1">
    <source>
        <dbReference type="EMBL" id="JAH40327.1"/>
    </source>
</evidence>
<reference evidence="1" key="2">
    <citation type="journal article" date="2015" name="Fish Shellfish Immunol.">
        <title>Early steps in the European eel (Anguilla anguilla)-Vibrio vulnificus interaction in the gills: Role of the RtxA13 toxin.</title>
        <authorList>
            <person name="Callol A."/>
            <person name="Pajuelo D."/>
            <person name="Ebbesson L."/>
            <person name="Teles M."/>
            <person name="MacKenzie S."/>
            <person name="Amaro C."/>
        </authorList>
    </citation>
    <scope>NUCLEOTIDE SEQUENCE</scope>
</reference>
<dbReference type="EMBL" id="GBXM01068250">
    <property type="protein sequence ID" value="JAH40327.1"/>
    <property type="molecule type" value="Transcribed_RNA"/>
</dbReference>